<dbReference type="Proteomes" id="UP000269265">
    <property type="component" value="Unassembled WGS sequence"/>
</dbReference>
<keyword evidence="2" id="KW-1133">Transmembrane helix</keyword>
<protein>
    <submittedName>
        <fullName evidence="3">Uncharacterized protein</fullName>
    </submittedName>
</protein>
<evidence type="ECO:0000313" key="3">
    <source>
        <dbReference type="EMBL" id="RRS05977.1"/>
    </source>
</evidence>
<feature type="region of interest" description="Disordered" evidence="1">
    <location>
        <begin position="1"/>
        <end position="78"/>
    </location>
</feature>
<organism evidence="3 4">
    <name type="scientific">Aquabacterium soli</name>
    <dbReference type="NCBI Taxonomy" id="2493092"/>
    <lineage>
        <taxon>Bacteria</taxon>
        <taxon>Pseudomonadati</taxon>
        <taxon>Pseudomonadota</taxon>
        <taxon>Betaproteobacteria</taxon>
        <taxon>Burkholderiales</taxon>
        <taxon>Aquabacterium</taxon>
    </lineage>
</organism>
<feature type="transmembrane region" description="Helical" evidence="2">
    <location>
        <begin position="192"/>
        <end position="213"/>
    </location>
</feature>
<evidence type="ECO:0000256" key="2">
    <source>
        <dbReference type="SAM" id="Phobius"/>
    </source>
</evidence>
<reference evidence="3 4" key="1">
    <citation type="submission" date="2018-12" db="EMBL/GenBank/DDBJ databases">
        <title>The whole draft genome of Aquabacterium sp. SJQ9.</title>
        <authorList>
            <person name="Sun L."/>
            <person name="Gao X."/>
            <person name="Chen W."/>
            <person name="Huang K."/>
        </authorList>
    </citation>
    <scope>NUCLEOTIDE SEQUENCE [LARGE SCALE GENOMIC DNA]</scope>
    <source>
        <strain evidence="3 4">SJQ9</strain>
    </source>
</reference>
<dbReference type="RefSeq" id="WP_125241884.1">
    <property type="nucleotide sequence ID" value="NZ_RSED01000002.1"/>
</dbReference>
<feature type="compositionally biased region" description="Low complexity" evidence="1">
    <location>
        <begin position="69"/>
        <end position="78"/>
    </location>
</feature>
<dbReference type="AlphaFoldDB" id="A0A3R8SAD2"/>
<sequence>MSIRNGAHIADLSQSHITPKEASHPMTRKRAGKNQTAKVQTQSHTKQQRPQHQPQEGTVQSPGSTQGRSAEQSAYEASQADSSPCLHFILQWSVVERIRTKPRAKRIEEFLRNHEEALETFFEPIMVGFVVTLLILCIEHWHGGDVSTSDFVLSLLLKVKPYVVSTGLMIAALCACLTGWPPIRCLAKMIAIPVLSFSHHVMLVAAGALPLLLSDASAGESMWPVFGMVLSALFILLVGGAELQAAIYFLGKPEPRPGKDRAFRILIGILGLIALLYVTLK</sequence>
<keyword evidence="4" id="KW-1185">Reference proteome</keyword>
<feature type="transmembrane region" description="Helical" evidence="2">
    <location>
        <begin position="262"/>
        <end position="280"/>
    </location>
</feature>
<keyword evidence="2" id="KW-0472">Membrane</keyword>
<feature type="transmembrane region" description="Helical" evidence="2">
    <location>
        <begin position="121"/>
        <end position="142"/>
    </location>
</feature>
<gene>
    <name evidence="3" type="ORF">EIP75_03740</name>
</gene>
<proteinExistence type="predicted"/>
<feature type="compositionally biased region" description="Polar residues" evidence="1">
    <location>
        <begin position="33"/>
        <end position="68"/>
    </location>
</feature>
<keyword evidence="2" id="KW-0812">Transmembrane</keyword>
<name>A0A3R8SAD2_9BURK</name>
<dbReference type="EMBL" id="RSED01000002">
    <property type="protein sequence ID" value="RRS05977.1"/>
    <property type="molecule type" value="Genomic_DNA"/>
</dbReference>
<feature type="transmembrane region" description="Helical" evidence="2">
    <location>
        <begin position="162"/>
        <end position="180"/>
    </location>
</feature>
<evidence type="ECO:0000256" key="1">
    <source>
        <dbReference type="SAM" id="MobiDB-lite"/>
    </source>
</evidence>
<feature type="transmembrane region" description="Helical" evidence="2">
    <location>
        <begin position="225"/>
        <end position="250"/>
    </location>
</feature>
<comment type="caution">
    <text evidence="3">The sequence shown here is derived from an EMBL/GenBank/DDBJ whole genome shotgun (WGS) entry which is preliminary data.</text>
</comment>
<evidence type="ECO:0000313" key="4">
    <source>
        <dbReference type="Proteomes" id="UP000269265"/>
    </source>
</evidence>
<accession>A0A3R8SAD2</accession>